<organism evidence="1 2">
    <name type="scientific">Persea americana</name>
    <name type="common">Avocado</name>
    <dbReference type="NCBI Taxonomy" id="3435"/>
    <lineage>
        <taxon>Eukaryota</taxon>
        <taxon>Viridiplantae</taxon>
        <taxon>Streptophyta</taxon>
        <taxon>Embryophyta</taxon>
        <taxon>Tracheophyta</taxon>
        <taxon>Spermatophyta</taxon>
        <taxon>Magnoliopsida</taxon>
        <taxon>Magnoliidae</taxon>
        <taxon>Laurales</taxon>
        <taxon>Lauraceae</taxon>
        <taxon>Persea</taxon>
    </lineage>
</organism>
<evidence type="ECO:0000313" key="1">
    <source>
        <dbReference type="EMBL" id="KAJ8632051.1"/>
    </source>
</evidence>
<gene>
    <name evidence="1" type="ORF">MRB53_025387</name>
</gene>
<accession>A0ACC2LF30</accession>
<sequence length="101" mass="10717">MSAGLRRFWAANCAVSCVSGEGLAAAPTPGVALKLTTERYVAPGCHLDGITFLATTVFPESDINLKERGAFSAETELSFHSAPHDYCMEIHASGVGEEADW</sequence>
<keyword evidence="2" id="KW-1185">Reference proteome</keyword>
<comment type="caution">
    <text evidence="1">The sequence shown here is derived from an EMBL/GenBank/DDBJ whole genome shotgun (WGS) entry which is preliminary data.</text>
</comment>
<dbReference type="EMBL" id="CM056816">
    <property type="protein sequence ID" value="KAJ8632051.1"/>
    <property type="molecule type" value="Genomic_DNA"/>
</dbReference>
<proteinExistence type="predicted"/>
<name>A0ACC2LF30_PERAE</name>
<reference evidence="1 2" key="1">
    <citation type="journal article" date="2022" name="Hortic Res">
        <title>A haplotype resolved chromosomal level avocado genome allows analysis of novel avocado genes.</title>
        <authorList>
            <person name="Nath O."/>
            <person name="Fletcher S.J."/>
            <person name="Hayward A."/>
            <person name="Shaw L.M."/>
            <person name="Masouleh A.K."/>
            <person name="Furtado A."/>
            <person name="Henry R.J."/>
            <person name="Mitter N."/>
        </authorList>
    </citation>
    <scope>NUCLEOTIDE SEQUENCE [LARGE SCALE GENOMIC DNA]</scope>
    <source>
        <strain evidence="2">cv. Hass</strain>
    </source>
</reference>
<evidence type="ECO:0000313" key="2">
    <source>
        <dbReference type="Proteomes" id="UP001234297"/>
    </source>
</evidence>
<dbReference type="Proteomes" id="UP001234297">
    <property type="component" value="Chromosome 8"/>
</dbReference>
<protein>
    <submittedName>
        <fullName evidence="1">Uncharacterized protein</fullName>
    </submittedName>
</protein>